<comment type="caution">
    <text evidence="2">The sequence shown here is derived from an EMBL/GenBank/DDBJ whole genome shotgun (WGS) entry which is preliminary data.</text>
</comment>
<proteinExistence type="predicted"/>
<reference evidence="2" key="2">
    <citation type="submission" date="2020-09" db="EMBL/GenBank/DDBJ databases">
        <authorList>
            <person name="Sun Q."/>
            <person name="Kim S."/>
        </authorList>
    </citation>
    <scope>NUCLEOTIDE SEQUENCE</scope>
    <source>
        <strain evidence="2">KCTC 32296</strain>
    </source>
</reference>
<dbReference type="InterPro" id="IPR016088">
    <property type="entry name" value="Chalcone_isomerase_3-sand"/>
</dbReference>
<evidence type="ECO:0000313" key="2">
    <source>
        <dbReference type="EMBL" id="GGZ34408.1"/>
    </source>
</evidence>
<dbReference type="Proteomes" id="UP000662572">
    <property type="component" value="Unassembled WGS sequence"/>
</dbReference>
<dbReference type="InterPro" id="IPR016087">
    <property type="entry name" value="Chalcone_isomerase"/>
</dbReference>
<keyword evidence="3" id="KW-1185">Reference proteome</keyword>
<reference evidence="2" key="1">
    <citation type="journal article" date="2014" name="Int. J. Syst. Evol. Microbiol.">
        <title>Complete genome sequence of Corynebacterium casei LMG S-19264T (=DSM 44701T), isolated from a smear-ripened cheese.</title>
        <authorList>
            <consortium name="US DOE Joint Genome Institute (JGI-PGF)"/>
            <person name="Walter F."/>
            <person name="Albersmeier A."/>
            <person name="Kalinowski J."/>
            <person name="Ruckert C."/>
        </authorList>
    </citation>
    <scope>NUCLEOTIDE SEQUENCE</scope>
    <source>
        <strain evidence="2">KCTC 32296</strain>
    </source>
</reference>
<protein>
    <recommendedName>
        <fullName evidence="1">Chalcone isomerase domain-containing protein</fullName>
    </recommendedName>
</protein>
<dbReference type="Gene3D" id="3.50.70.10">
    <property type="match status" value="1"/>
</dbReference>
<sequence>MLSVMAVTLSAPNAQAETPDILKHVPEARKVGAGRYSHLGFDIFDATLYAPQSRYNAAGPFALKLEYLRNIKGKTITDNSVKEIQKQGVSADKLNRWRDQMAAIFPDVAKGASITGIRDASGHALFYSGDKLIGTIKDAEFSRAFFNIWLGPKAPQTFRDKLLGA</sequence>
<dbReference type="AlphaFoldDB" id="A0A918Q6E2"/>
<feature type="domain" description="Chalcone isomerase" evidence="1">
    <location>
        <begin position="32"/>
        <end position="164"/>
    </location>
</feature>
<dbReference type="Pfam" id="PF16036">
    <property type="entry name" value="Chalcone_3"/>
    <property type="match status" value="1"/>
</dbReference>
<evidence type="ECO:0000313" key="3">
    <source>
        <dbReference type="Proteomes" id="UP000662572"/>
    </source>
</evidence>
<accession>A0A918Q6E2</accession>
<gene>
    <name evidence="2" type="ORF">GCM10011273_21050</name>
</gene>
<evidence type="ECO:0000259" key="1">
    <source>
        <dbReference type="Pfam" id="PF16036"/>
    </source>
</evidence>
<dbReference type="EMBL" id="BMZB01000002">
    <property type="protein sequence ID" value="GGZ34408.1"/>
    <property type="molecule type" value="Genomic_DNA"/>
</dbReference>
<organism evidence="2 3">
    <name type="scientific">Asticcacaulis endophyticus</name>
    <dbReference type="NCBI Taxonomy" id="1395890"/>
    <lineage>
        <taxon>Bacteria</taxon>
        <taxon>Pseudomonadati</taxon>
        <taxon>Pseudomonadota</taxon>
        <taxon>Alphaproteobacteria</taxon>
        <taxon>Caulobacterales</taxon>
        <taxon>Caulobacteraceae</taxon>
        <taxon>Asticcacaulis</taxon>
    </lineage>
</organism>
<name>A0A918Q6E2_9CAUL</name>